<dbReference type="RefSeq" id="WP_344129104.1">
    <property type="nucleotide sequence ID" value="NZ_BAAARA010000004.1"/>
</dbReference>
<accession>A0ABN3G3E6</accession>
<evidence type="ECO:0000313" key="1">
    <source>
        <dbReference type="EMBL" id="GAA2343357.1"/>
    </source>
</evidence>
<organism evidence="1 2">
    <name type="scientific">Saccharopolyspora halophila</name>
    <dbReference type="NCBI Taxonomy" id="405551"/>
    <lineage>
        <taxon>Bacteria</taxon>
        <taxon>Bacillati</taxon>
        <taxon>Actinomycetota</taxon>
        <taxon>Actinomycetes</taxon>
        <taxon>Pseudonocardiales</taxon>
        <taxon>Pseudonocardiaceae</taxon>
        <taxon>Saccharopolyspora</taxon>
    </lineage>
</organism>
<evidence type="ECO:0000313" key="2">
    <source>
        <dbReference type="Proteomes" id="UP001501218"/>
    </source>
</evidence>
<dbReference type="Proteomes" id="UP001501218">
    <property type="component" value="Unassembled WGS sequence"/>
</dbReference>
<sequence>MAGDDINKFVLDRDLPNGVTLEYTSFYGVTERQEGLRGRALLANDAVEVVQLAVRKVTGGEVDPGGAEPVPLNGLSVWHGIAETNGTAHMPGSTGFIDYGGETGQVPANKTISILRLNGPKTDPQVVWACGTADDPGCRAPD</sequence>
<name>A0ABN3G3E6_9PSEU</name>
<reference evidence="1 2" key="1">
    <citation type="journal article" date="2019" name="Int. J. Syst. Evol. Microbiol.">
        <title>The Global Catalogue of Microorganisms (GCM) 10K type strain sequencing project: providing services to taxonomists for standard genome sequencing and annotation.</title>
        <authorList>
            <consortium name="The Broad Institute Genomics Platform"/>
            <consortium name="The Broad Institute Genome Sequencing Center for Infectious Disease"/>
            <person name="Wu L."/>
            <person name="Ma J."/>
        </authorList>
    </citation>
    <scope>NUCLEOTIDE SEQUENCE [LARGE SCALE GENOMIC DNA]</scope>
    <source>
        <strain evidence="1 2">JCM 16221</strain>
    </source>
</reference>
<comment type="caution">
    <text evidence="1">The sequence shown here is derived from an EMBL/GenBank/DDBJ whole genome shotgun (WGS) entry which is preliminary data.</text>
</comment>
<proteinExistence type="predicted"/>
<gene>
    <name evidence="1" type="ORF">GCM10009854_20150</name>
</gene>
<keyword evidence="2" id="KW-1185">Reference proteome</keyword>
<protein>
    <submittedName>
        <fullName evidence="1">Uncharacterized protein</fullName>
    </submittedName>
</protein>
<dbReference type="EMBL" id="BAAARA010000004">
    <property type="protein sequence ID" value="GAA2343357.1"/>
    <property type="molecule type" value="Genomic_DNA"/>
</dbReference>